<feature type="transmembrane region" description="Helical" evidence="6">
    <location>
        <begin position="251"/>
        <end position="276"/>
    </location>
</feature>
<reference evidence="8" key="1">
    <citation type="submission" date="2016-10" db="EMBL/GenBank/DDBJ databases">
        <authorList>
            <person name="Varghese N."/>
            <person name="Submissions S."/>
        </authorList>
    </citation>
    <scope>NUCLEOTIDE SEQUENCE [LARGE SCALE GENOMIC DNA]</scope>
    <source>
        <strain evidence="8">DSM 22620</strain>
    </source>
</reference>
<keyword evidence="4 6" id="KW-1133">Transmembrane helix</keyword>
<evidence type="ECO:0000313" key="7">
    <source>
        <dbReference type="EMBL" id="SDR66299.1"/>
    </source>
</evidence>
<dbReference type="EMBL" id="LT629759">
    <property type="protein sequence ID" value="SDR66299.1"/>
    <property type="molecule type" value="Genomic_DNA"/>
</dbReference>
<evidence type="ECO:0000256" key="5">
    <source>
        <dbReference type="ARBA" id="ARBA00023136"/>
    </source>
</evidence>
<feature type="transmembrane region" description="Helical" evidence="6">
    <location>
        <begin position="297"/>
        <end position="317"/>
    </location>
</feature>
<keyword evidence="5 6" id="KW-0472">Membrane</keyword>
<evidence type="ECO:0000256" key="1">
    <source>
        <dbReference type="ARBA" id="ARBA00004651"/>
    </source>
</evidence>
<feature type="transmembrane region" description="Helical" evidence="6">
    <location>
        <begin position="46"/>
        <end position="68"/>
    </location>
</feature>
<dbReference type="SUPFAM" id="SSF144091">
    <property type="entry name" value="Rhomboid-like"/>
    <property type="match status" value="1"/>
</dbReference>
<dbReference type="AlphaFoldDB" id="A0A1H1KX85"/>
<feature type="transmembrane region" description="Helical" evidence="6">
    <location>
        <begin position="355"/>
        <end position="377"/>
    </location>
</feature>
<gene>
    <name evidence="7" type="ORF">SAMN04489857_0398</name>
</gene>
<dbReference type="Proteomes" id="UP000199480">
    <property type="component" value="Chromosome I"/>
</dbReference>
<evidence type="ECO:0000256" key="6">
    <source>
        <dbReference type="SAM" id="Phobius"/>
    </source>
</evidence>
<evidence type="ECO:0000313" key="8">
    <source>
        <dbReference type="Proteomes" id="UP000199480"/>
    </source>
</evidence>
<feature type="transmembrane region" description="Helical" evidence="6">
    <location>
        <begin position="383"/>
        <end position="404"/>
    </location>
</feature>
<dbReference type="InterPro" id="IPR050833">
    <property type="entry name" value="Poly_Biosynth_Transport"/>
</dbReference>
<dbReference type="OrthoDB" id="385011at2"/>
<feature type="transmembrane region" description="Helical" evidence="6">
    <location>
        <begin position="89"/>
        <end position="108"/>
    </location>
</feature>
<dbReference type="InterPro" id="IPR035952">
    <property type="entry name" value="Rhomboid-like_sf"/>
</dbReference>
<proteinExistence type="predicted"/>
<organism evidence="7 8">
    <name type="scientific">Parafannyhessea umbonata</name>
    <dbReference type="NCBI Taxonomy" id="604330"/>
    <lineage>
        <taxon>Bacteria</taxon>
        <taxon>Bacillati</taxon>
        <taxon>Actinomycetota</taxon>
        <taxon>Coriobacteriia</taxon>
        <taxon>Coriobacteriales</taxon>
        <taxon>Atopobiaceae</taxon>
        <taxon>Parafannyhessea</taxon>
    </lineage>
</organism>
<dbReference type="RefSeq" id="WP_090861386.1">
    <property type="nucleotide sequence ID" value="NZ_LT629759.1"/>
</dbReference>
<accession>A0A1H1KX85</accession>
<feature type="transmembrane region" description="Helical" evidence="6">
    <location>
        <begin position="177"/>
        <end position="197"/>
    </location>
</feature>
<keyword evidence="2" id="KW-1003">Cell membrane</keyword>
<protein>
    <submittedName>
        <fullName evidence="7">Membrane protein involved in the export of O-antigen and teichoic acid</fullName>
    </submittedName>
</protein>
<feature type="transmembrane region" description="Helical" evidence="6">
    <location>
        <begin position="323"/>
        <end position="343"/>
    </location>
</feature>
<dbReference type="GeneID" id="78499775"/>
<sequence>MNFKSILSNLSVAIVAQGVSVVLSIVSSLLVPKILGVEEYGYWQLFLYYISYVGFFHLGLNDGVYLIFGGTPRDKIDKRTINSQFWFGFAFQAVFAAVIVIVASTGAFGADRGFVLFWTAVFIVLQNLMSYLGYVFQAMNETKLFSYTTIVERLSFLVPLVMLLITRDTSYKPYVYAYFFSCSVGLVYCIYYARDFFSAGLLPVGDAVREGLGSIRVGIKLTLANTASTLILGVTRSIVDMVWGISAFGQLSFSISIVNFILNFIMQVSMVLFPALRQGNEEELKSFFVNSRDITDLLLPAFYILYFPVVWILGLWLPQYLESFQFFAYLIPVCVFDGKMNVISTTIFKVKRKETLLLVINFVTVGVSALGSFIGAYLLHSAIFAIISAVIAIVGRSSFSELYIARTLGTDRGRALPFEICLTAAFVFLCVQFSAPVAAGIYVVLYGLYAFAFRGRYQELLGKTRGLFQS</sequence>
<feature type="transmembrane region" description="Helical" evidence="6">
    <location>
        <begin position="114"/>
        <end position="132"/>
    </location>
</feature>
<keyword evidence="3 6" id="KW-0812">Transmembrane</keyword>
<dbReference type="PANTHER" id="PTHR30250:SF11">
    <property type="entry name" value="O-ANTIGEN TRANSPORTER-RELATED"/>
    <property type="match status" value="1"/>
</dbReference>
<feature type="transmembrane region" description="Helical" evidence="6">
    <location>
        <begin position="144"/>
        <end position="165"/>
    </location>
</feature>
<evidence type="ECO:0000256" key="2">
    <source>
        <dbReference type="ARBA" id="ARBA00022475"/>
    </source>
</evidence>
<evidence type="ECO:0000256" key="4">
    <source>
        <dbReference type="ARBA" id="ARBA00022989"/>
    </source>
</evidence>
<feature type="transmembrane region" description="Helical" evidence="6">
    <location>
        <begin position="12"/>
        <end position="34"/>
    </location>
</feature>
<comment type="subcellular location">
    <subcellularLocation>
        <location evidence="1">Cell membrane</location>
        <topology evidence="1">Multi-pass membrane protein</topology>
    </subcellularLocation>
</comment>
<dbReference type="PANTHER" id="PTHR30250">
    <property type="entry name" value="PST FAMILY PREDICTED COLANIC ACID TRANSPORTER"/>
    <property type="match status" value="1"/>
</dbReference>
<name>A0A1H1KX85_9ACTN</name>
<dbReference type="GO" id="GO:0005886">
    <property type="term" value="C:plasma membrane"/>
    <property type="evidence" value="ECO:0007669"/>
    <property type="project" value="UniProtKB-SubCell"/>
</dbReference>
<feature type="transmembrane region" description="Helical" evidence="6">
    <location>
        <begin position="217"/>
        <end position="239"/>
    </location>
</feature>
<evidence type="ECO:0000256" key="3">
    <source>
        <dbReference type="ARBA" id="ARBA00022692"/>
    </source>
</evidence>